<dbReference type="Pfam" id="PF05380">
    <property type="entry name" value="Peptidase_A17"/>
    <property type="match status" value="1"/>
</dbReference>
<evidence type="ECO:0000259" key="1">
    <source>
        <dbReference type="PROSITE" id="PS50994"/>
    </source>
</evidence>
<organism evidence="2 3">
    <name type="scientific">Trichonephila clavipes</name>
    <name type="common">Golden silk orbweaver</name>
    <name type="synonym">Nephila clavipes</name>
    <dbReference type="NCBI Taxonomy" id="2585209"/>
    <lineage>
        <taxon>Eukaryota</taxon>
        <taxon>Metazoa</taxon>
        <taxon>Ecdysozoa</taxon>
        <taxon>Arthropoda</taxon>
        <taxon>Chelicerata</taxon>
        <taxon>Arachnida</taxon>
        <taxon>Araneae</taxon>
        <taxon>Araneomorphae</taxon>
        <taxon>Entelegynae</taxon>
        <taxon>Araneoidea</taxon>
        <taxon>Nephilidae</taxon>
        <taxon>Trichonephila</taxon>
    </lineage>
</organism>
<keyword evidence="3" id="KW-1185">Reference proteome</keyword>
<dbReference type="PROSITE" id="PS50994">
    <property type="entry name" value="INTEGRASE"/>
    <property type="match status" value="1"/>
</dbReference>
<comment type="caution">
    <text evidence="2">The sequence shown here is derived from an EMBL/GenBank/DDBJ whole genome shotgun (WGS) entry which is preliminary data.</text>
</comment>
<dbReference type="EMBL" id="BMAU01021190">
    <property type="protein sequence ID" value="GFX96286.1"/>
    <property type="molecule type" value="Genomic_DNA"/>
</dbReference>
<dbReference type="Pfam" id="PF18701">
    <property type="entry name" value="DUF5641"/>
    <property type="match status" value="1"/>
</dbReference>
<dbReference type="InterPro" id="IPR040676">
    <property type="entry name" value="DUF5641"/>
</dbReference>
<proteinExistence type="predicted"/>
<accession>A0A8X6UX98</accession>
<dbReference type="Gene3D" id="3.30.420.10">
    <property type="entry name" value="Ribonuclease H-like superfamily/Ribonuclease H"/>
    <property type="match status" value="1"/>
</dbReference>
<sequence>MASNKKVTLHGFSDASEAAYACVVYVVQKDRKTTKLVMLGGKSKVAPQDHVINIYAWTDSQVVLSWLSSPPRNRQPFVANRTSEILDIIPCKQWRYVPSKENPADLGSRGMSPKDLPYCSLWWEGSQWLSTEEAWPKQQTIKDKRDIEKSVIIETKRTFVFSVYCPVSVLKYRGRGAKTTKGYIVIFVCFATKALYLELVIDYTSKTFIAALKRFCSRRSTPKHIHSDNGTNFIGAKRKLGKLFKHLSKITNEEKVCYFLSQQEIEWHTIPPLSPHFGGLWEVGVKSVKFHLKRVVGSINLTFEEFYTLLTQIEAVLNSRPLVRLVDNDIDSLNVLTPSHFLVGEEIIGPPETVEESKLTLKGRWDRVQKLKLNFWKRWQIDYLNSIQGRTKWKSGTPNIKIGDVVIINEDNFFFLHLCVPLERSYLPIQVRIE</sequence>
<dbReference type="InterPro" id="IPR012337">
    <property type="entry name" value="RNaseH-like_sf"/>
</dbReference>
<reference evidence="2" key="1">
    <citation type="submission" date="2020-08" db="EMBL/GenBank/DDBJ databases">
        <title>Multicomponent nature underlies the extraordinary mechanical properties of spider dragline silk.</title>
        <authorList>
            <person name="Kono N."/>
            <person name="Nakamura H."/>
            <person name="Mori M."/>
            <person name="Yoshida Y."/>
            <person name="Ohtoshi R."/>
            <person name="Malay A.D."/>
            <person name="Moran D.A.P."/>
            <person name="Tomita M."/>
            <person name="Numata K."/>
            <person name="Arakawa K."/>
        </authorList>
    </citation>
    <scope>NUCLEOTIDE SEQUENCE</scope>
</reference>
<dbReference type="GO" id="GO:0003676">
    <property type="term" value="F:nucleic acid binding"/>
    <property type="evidence" value="ECO:0007669"/>
    <property type="project" value="InterPro"/>
</dbReference>
<dbReference type="AlphaFoldDB" id="A0A8X6UX98"/>
<gene>
    <name evidence="2" type="primary">AVEN_108837_1</name>
    <name evidence="2" type="ORF">TNCV_2291741</name>
</gene>
<dbReference type="InterPro" id="IPR008042">
    <property type="entry name" value="Retrotrans_Pao"/>
</dbReference>
<dbReference type="Proteomes" id="UP000887159">
    <property type="component" value="Unassembled WGS sequence"/>
</dbReference>
<protein>
    <submittedName>
        <fullName evidence="2">DUF5641 domain-containing protein</fullName>
    </submittedName>
</protein>
<dbReference type="InterPro" id="IPR036397">
    <property type="entry name" value="RNaseH_sf"/>
</dbReference>
<dbReference type="GO" id="GO:0015074">
    <property type="term" value="P:DNA integration"/>
    <property type="evidence" value="ECO:0007669"/>
    <property type="project" value="InterPro"/>
</dbReference>
<evidence type="ECO:0000313" key="2">
    <source>
        <dbReference type="EMBL" id="GFX96286.1"/>
    </source>
</evidence>
<dbReference type="PANTHER" id="PTHR47331">
    <property type="entry name" value="PHD-TYPE DOMAIN-CONTAINING PROTEIN"/>
    <property type="match status" value="1"/>
</dbReference>
<evidence type="ECO:0000313" key="3">
    <source>
        <dbReference type="Proteomes" id="UP000887159"/>
    </source>
</evidence>
<dbReference type="InterPro" id="IPR001584">
    <property type="entry name" value="Integrase_cat-core"/>
</dbReference>
<feature type="domain" description="Integrase catalytic" evidence="1">
    <location>
        <begin position="162"/>
        <end position="346"/>
    </location>
</feature>
<dbReference type="SUPFAM" id="SSF53098">
    <property type="entry name" value="Ribonuclease H-like"/>
    <property type="match status" value="1"/>
</dbReference>
<name>A0A8X6UX98_TRICX</name>